<dbReference type="PANTHER" id="PTHR45008">
    <property type="entry name" value="PTS SYSTEM GLUCOSE-SPECIFIC EIIA COMPONENT"/>
    <property type="match status" value="1"/>
</dbReference>
<proteinExistence type="predicted"/>
<dbReference type="Pfam" id="PF00358">
    <property type="entry name" value="PTS_EIIA_1"/>
    <property type="match status" value="1"/>
</dbReference>
<evidence type="ECO:0000256" key="1">
    <source>
        <dbReference type="ARBA" id="ARBA00004496"/>
    </source>
</evidence>
<reference evidence="12" key="1">
    <citation type="submission" date="2023-07" db="EMBL/GenBank/DDBJ databases">
        <title>Genome content predicts the carbon catabolic preferences of heterotrophic bacteria.</title>
        <authorList>
            <person name="Gralka M."/>
        </authorList>
    </citation>
    <scope>NUCLEOTIDE SEQUENCE</scope>
    <source>
        <strain evidence="12">F2M12</strain>
    </source>
</reference>
<dbReference type="Proteomes" id="UP001170717">
    <property type="component" value="Unassembled WGS sequence"/>
</dbReference>
<dbReference type="Gene3D" id="2.70.70.10">
    <property type="entry name" value="Glucose Permease (Domain IIA)"/>
    <property type="match status" value="1"/>
</dbReference>
<evidence type="ECO:0000256" key="5">
    <source>
        <dbReference type="ARBA" id="ARBA00022683"/>
    </source>
</evidence>
<sequence>MLIEKQLTAPPEQFKKAIPIASPVSGQCVLLQHVNDDLINVGAWGPGLALVTASSKVVSPFNATVMKIDPLDYSIEIKSSFGLKCRIKYGLHTQMLCGAQFLTPLKQGQQIQAGAMLFSVNSAWLKQQGVENICIITLLNAKALLGVLPTHQKFVDAGSDTLLTLYI</sequence>
<evidence type="ECO:0000313" key="12">
    <source>
        <dbReference type="EMBL" id="MDO6578980.1"/>
    </source>
</evidence>
<evidence type="ECO:0000256" key="2">
    <source>
        <dbReference type="ARBA" id="ARBA00022448"/>
    </source>
</evidence>
<name>A0AAW7Z2F6_9ALTE</name>
<dbReference type="PANTHER" id="PTHR45008:SF1">
    <property type="entry name" value="PTS SYSTEM GLUCOSE-SPECIFIC EIIA COMPONENT"/>
    <property type="match status" value="1"/>
</dbReference>
<comment type="subcellular location">
    <subcellularLocation>
        <location evidence="1">Cytoplasm</location>
    </subcellularLocation>
</comment>
<dbReference type="PROSITE" id="PS51093">
    <property type="entry name" value="PTS_EIIA_TYPE_1"/>
    <property type="match status" value="1"/>
</dbReference>
<accession>A0AAW7Z2F6</accession>
<keyword evidence="3 12" id="KW-0762">Sugar transport</keyword>
<evidence type="ECO:0000256" key="3">
    <source>
        <dbReference type="ARBA" id="ARBA00022597"/>
    </source>
</evidence>
<dbReference type="InterPro" id="IPR001127">
    <property type="entry name" value="PTS_EIIA_1_perm"/>
</dbReference>
<evidence type="ECO:0000256" key="4">
    <source>
        <dbReference type="ARBA" id="ARBA00022679"/>
    </source>
</evidence>
<evidence type="ECO:0000256" key="6">
    <source>
        <dbReference type="ARBA" id="ARBA00022777"/>
    </source>
</evidence>
<protein>
    <recommendedName>
        <fullName evidence="7">PTS system glucose-specific EIIA component</fullName>
    </recommendedName>
    <alternativeName>
        <fullName evidence="10">EIIA-Glc</fullName>
    </alternativeName>
    <alternativeName>
        <fullName evidence="9">EIII-Glc</fullName>
    </alternativeName>
    <alternativeName>
        <fullName evidence="8">Glucose-specific phosphotransferase enzyme IIA component</fullName>
    </alternativeName>
</protein>
<keyword evidence="2" id="KW-0813">Transport</keyword>
<evidence type="ECO:0000256" key="9">
    <source>
        <dbReference type="ARBA" id="ARBA00042526"/>
    </source>
</evidence>
<keyword evidence="6" id="KW-0418">Kinase</keyword>
<keyword evidence="5" id="KW-0598">Phosphotransferase system</keyword>
<dbReference type="RefSeq" id="WP_062086729.1">
    <property type="nucleotide sequence ID" value="NZ_CAXIBE010000057.1"/>
</dbReference>
<keyword evidence="4" id="KW-0808">Transferase</keyword>
<evidence type="ECO:0000313" key="13">
    <source>
        <dbReference type="Proteomes" id="UP001170717"/>
    </source>
</evidence>
<dbReference type="GO" id="GO:0016301">
    <property type="term" value="F:kinase activity"/>
    <property type="evidence" value="ECO:0007669"/>
    <property type="project" value="UniProtKB-KW"/>
</dbReference>
<gene>
    <name evidence="12" type="ORF">Q4527_16365</name>
</gene>
<evidence type="ECO:0000256" key="10">
    <source>
        <dbReference type="ARBA" id="ARBA00042873"/>
    </source>
</evidence>
<dbReference type="GO" id="GO:0009401">
    <property type="term" value="P:phosphoenolpyruvate-dependent sugar phosphotransferase system"/>
    <property type="evidence" value="ECO:0007669"/>
    <property type="project" value="UniProtKB-KW"/>
</dbReference>
<evidence type="ECO:0000259" key="11">
    <source>
        <dbReference type="PROSITE" id="PS51093"/>
    </source>
</evidence>
<evidence type="ECO:0000256" key="7">
    <source>
        <dbReference type="ARBA" id="ARBA00039163"/>
    </source>
</evidence>
<dbReference type="InterPro" id="IPR050890">
    <property type="entry name" value="PTS_EIIA_component"/>
</dbReference>
<organism evidence="12 13">
    <name type="scientific">Alteromonas stellipolaris</name>
    <dbReference type="NCBI Taxonomy" id="233316"/>
    <lineage>
        <taxon>Bacteria</taxon>
        <taxon>Pseudomonadati</taxon>
        <taxon>Pseudomonadota</taxon>
        <taxon>Gammaproteobacteria</taxon>
        <taxon>Alteromonadales</taxon>
        <taxon>Alteromonadaceae</taxon>
        <taxon>Alteromonas/Salinimonas group</taxon>
        <taxon>Alteromonas</taxon>
    </lineage>
</organism>
<dbReference type="SUPFAM" id="SSF51261">
    <property type="entry name" value="Duplicated hybrid motif"/>
    <property type="match status" value="1"/>
</dbReference>
<dbReference type="EMBL" id="JAUOQI010000014">
    <property type="protein sequence ID" value="MDO6578980.1"/>
    <property type="molecule type" value="Genomic_DNA"/>
</dbReference>
<dbReference type="GO" id="GO:0005737">
    <property type="term" value="C:cytoplasm"/>
    <property type="evidence" value="ECO:0007669"/>
    <property type="project" value="UniProtKB-SubCell"/>
</dbReference>
<evidence type="ECO:0000256" key="8">
    <source>
        <dbReference type="ARBA" id="ARBA00042296"/>
    </source>
</evidence>
<comment type="caution">
    <text evidence="12">The sequence shown here is derived from an EMBL/GenBank/DDBJ whole genome shotgun (WGS) entry which is preliminary data.</text>
</comment>
<dbReference type="GeneID" id="83257793"/>
<dbReference type="AlphaFoldDB" id="A0AAW7Z2F6"/>
<dbReference type="InterPro" id="IPR011055">
    <property type="entry name" value="Dup_hybrid_motif"/>
</dbReference>
<feature type="domain" description="PTS EIIA type-1" evidence="11">
    <location>
        <begin position="36"/>
        <end position="140"/>
    </location>
</feature>